<evidence type="ECO:0000313" key="4">
    <source>
        <dbReference type="Proteomes" id="UP001597525"/>
    </source>
</evidence>
<reference evidence="4" key="1">
    <citation type="journal article" date="2019" name="Int. J. Syst. Evol. Microbiol.">
        <title>The Global Catalogue of Microorganisms (GCM) 10K type strain sequencing project: providing services to taxonomists for standard genome sequencing and annotation.</title>
        <authorList>
            <consortium name="The Broad Institute Genomics Platform"/>
            <consortium name="The Broad Institute Genome Sequencing Center for Infectious Disease"/>
            <person name="Wu L."/>
            <person name="Ma J."/>
        </authorList>
    </citation>
    <scope>NUCLEOTIDE SEQUENCE [LARGE SCALE GENOMIC DNA]</scope>
    <source>
        <strain evidence="4">KCTC 22814</strain>
    </source>
</reference>
<organism evidence="3 4">
    <name type="scientific">Sphingobacterium bambusae</name>
    <dbReference type="NCBI Taxonomy" id="662858"/>
    <lineage>
        <taxon>Bacteria</taxon>
        <taxon>Pseudomonadati</taxon>
        <taxon>Bacteroidota</taxon>
        <taxon>Sphingobacteriia</taxon>
        <taxon>Sphingobacteriales</taxon>
        <taxon>Sphingobacteriaceae</taxon>
        <taxon>Sphingobacterium</taxon>
    </lineage>
</organism>
<dbReference type="Pfam" id="PF03099">
    <property type="entry name" value="BPL_LplA_LipB"/>
    <property type="match status" value="1"/>
</dbReference>
<dbReference type="SUPFAM" id="SSF55681">
    <property type="entry name" value="Class II aaRS and biotin synthetases"/>
    <property type="match status" value="1"/>
</dbReference>
<name>A0ABW6BFP5_9SPHI</name>
<dbReference type="GO" id="GO:0004077">
    <property type="term" value="F:biotin--[biotin carboxyl-carrier protein] ligase activity"/>
    <property type="evidence" value="ECO:0007669"/>
    <property type="project" value="UniProtKB-EC"/>
</dbReference>
<dbReference type="InterPro" id="IPR045864">
    <property type="entry name" value="aa-tRNA-synth_II/BPL/LPL"/>
</dbReference>
<sequence>MNNIYAFKYSLLQNNTFSRLSLRQNLIVLDELSSTNDYLKELLSNIKPLTEGTAIMARYQTKGRGQRGSTWLTTKDENLTFSFLLYPDNLAVEETFRLNMLICLGIQEALAQYHIKATVKWPNDIYVQDKKIGGLLIENKLKGGLIRSSIIGIGLNVNQQSFPAAIAHKATSLLLETQAETPFLIEEFCVNILHDIMLYYQKHTAQDTAEILSAYNNGLYRKGIAAKFLVQGQEQIGCIAGANAQGKLAVYMGEQFVHFDLKEISFII</sequence>
<comment type="caution">
    <text evidence="3">The sequence shown here is derived from an EMBL/GenBank/DDBJ whole genome shotgun (WGS) entry which is preliminary data.</text>
</comment>
<accession>A0ABW6BFP5</accession>
<dbReference type="PANTHER" id="PTHR12835">
    <property type="entry name" value="BIOTIN PROTEIN LIGASE"/>
    <property type="match status" value="1"/>
</dbReference>
<feature type="domain" description="BPL/LPL catalytic" evidence="2">
    <location>
        <begin position="21"/>
        <end position="204"/>
    </location>
</feature>
<evidence type="ECO:0000256" key="1">
    <source>
        <dbReference type="ARBA" id="ARBA00022598"/>
    </source>
</evidence>
<dbReference type="CDD" id="cd16442">
    <property type="entry name" value="BPL"/>
    <property type="match status" value="1"/>
</dbReference>
<dbReference type="EC" id="6.3.4.15" evidence="3"/>
<dbReference type="EMBL" id="JBHUPB010000006">
    <property type="protein sequence ID" value="MFD2967294.1"/>
    <property type="molecule type" value="Genomic_DNA"/>
</dbReference>
<evidence type="ECO:0000313" key="3">
    <source>
        <dbReference type="EMBL" id="MFD2967294.1"/>
    </source>
</evidence>
<dbReference type="PROSITE" id="PS51733">
    <property type="entry name" value="BPL_LPL_CATALYTIC"/>
    <property type="match status" value="1"/>
</dbReference>
<dbReference type="InterPro" id="IPR004143">
    <property type="entry name" value="BPL_LPL_catalytic"/>
</dbReference>
<evidence type="ECO:0000259" key="2">
    <source>
        <dbReference type="PROSITE" id="PS51733"/>
    </source>
</evidence>
<protein>
    <submittedName>
        <fullName evidence="3">Biotin--[acetyl-CoA-carboxylase] ligase</fullName>
        <ecNumber evidence="3">6.3.4.15</ecNumber>
    </submittedName>
</protein>
<dbReference type="Proteomes" id="UP001597525">
    <property type="component" value="Unassembled WGS sequence"/>
</dbReference>
<keyword evidence="4" id="KW-1185">Reference proteome</keyword>
<dbReference type="RefSeq" id="WP_380935835.1">
    <property type="nucleotide sequence ID" value="NZ_JBHUPB010000006.1"/>
</dbReference>
<dbReference type="Gene3D" id="3.30.930.10">
    <property type="entry name" value="Bira Bifunctional Protein, Domain 2"/>
    <property type="match status" value="1"/>
</dbReference>
<dbReference type="PANTHER" id="PTHR12835:SF5">
    <property type="entry name" value="BIOTIN--PROTEIN LIGASE"/>
    <property type="match status" value="1"/>
</dbReference>
<keyword evidence="1 3" id="KW-0436">Ligase</keyword>
<gene>
    <name evidence="3" type="ORF">ACFS7Y_07845</name>
</gene>
<proteinExistence type="predicted"/>
<dbReference type="InterPro" id="IPR004408">
    <property type="entry name" value="Biotin_CoA_COase_ligase"/>
</dbReference>
<dbReference type="NCBIfam" id="TIGR00121">
    <property type="entry name" value="birA_ligase"/>
    <property type="match status" value="1"/>
</dbReference>